<dbReference type="AlphaFoldDB" id="A0A645G3B3"/>
<comment type="subcellular location">
    <subcellularLocation>
        <location evidence="1">Membrane</location>
        <topology evidence="1">Multi-pass membrane protein</topology>
    </subcellularLocation>
</comment>
<feature type="transmembrane region" description="Helical" evidence="8">
    <location>
        <begin position="73"/>
        <end position="95"/>
    </location>
</feature>
<dbReference type="EMBL" id="VSSQ01068194">
    <property type="protein sequence ID" value="MPN20432.1"/>
    <property type="molecule type" value="Genomic_DNA"/>
</dbReference>
<feature type="transmembrane region" description="Helical" evidence="8">
    <location>
        <begin position="43"/>
        <end position="61"/>
    </location>
</feature>
<dbReference type="GO" id="GO:0016020">
    <property type="term" value="C:membrane"/>
    <property type="evidence" value="ECO:0007669"/>
    <property type="project" value="UniProtKB-SubCell"/>
</dbReference>
<dbReference type="Gene3D" id="1.10.357.20">
    <property type="entry name" value="SLC41 divalent cation transporters, integral membrane domain"/>
    <property type="match status" value="1"/>
</dbReference>
<feature type="domain" description="SLC41A/MgtE integral membrane" evidence="9">
    <location>
        <begin position="1"/>
        <end position="123"/>
    </location>
</feature>
<dbReference type="InterPro" id="IPR006667">
    <property type="entry name" value="SLC41_membr_dom"/>
</dbReference>
<keyword evidence="4 8" id="KW-0812">Transmembrane</keyword>
<dbReference type="SUPFAM" id="SSF161093">
    <property type="entry name" value="MgtE membrane domain-like"/>
    <property type="match status" value="1"/>
</dbReference>
<evidence type="ECO:0000256" key="3">
    <source>
        <dbReference type="ARBA" id="ARBA00022448"/>
    </source>
</evidence>
<evidence type="ECO:0000256" key="1">
    <source>
        <dbReference type="ARBA" id="ARBA00004141"/>
    </source>
</evidence>
<protein>
    <submittedName>
        <fullName evidence="10">Magnesium transporter MgtE</fullName>
    </submittedName>
</protein>
<gene>
    <name evidence="10" type="primary">mgtE_7</name>
    <name evidence="10" type="ORF">SDC9_167811</name>
</gene>
<sequence>MPILMDTGGNAGSQASTLIIRGMALSEIEEKDILKVIWKEIRVGLLTGLSLAVVNFIRLALFESASVRINLTVSLSLIAVVVLAKVVGSILPMVAKKMKLDPAMMAGPLMTTVVDAMSLIIYFKIAQILIL</sequence>
<dbReference type="PANTHER" id="PTHR41394">
    <property type="entry name" value="MAGNESIUM TRANSPORTER MGTE"/>
    <property type="match status" value="1"/>
</dbReference>
<accession>A0A645G3B3</accession>
<evidence type="ECO:0000259" key="9">
    <source>
        <dbReference type="Pfam" id="PF01769"/>
    </source>
</evidence>
<evidence type="ECO:0000256" key="5">
    <source>
        <dbReference type="ARBA" id="ARBA00022842"/>
    </source>
</evidence>
<dbReference type="InterPro" id="IPR036739">
    <property type="entry name" value="SLC41_membr_dom_sf"/>
</dbReference>
<evidence type="ECO:0000256" key="6">
    <source>
        <dbReference type="ARBA" id="ARBA00022989"/>
    </source>
</evidence>
<evidence type="ECO:0000313" key="10">
    <source>
        <dbReference type="EMBL" id="MPN20432.1"/>
    </source>
</evidence>
<evidence type="ECO:0000256" key="2">
    <source>
        <dbReference type="ARBA" id="ARBA00009749"/>
    </source>
</evidence>
<comment type="similarity">
    <text evidence="2">Belongs to the SLC41A transporter family.</text>
</comment>
<dbReference type="GO" id="GO:0008324">
    <property type="term" value="F:monoatomic cation transmembrane transporter activity"/>
    <property type="evidence" value="ECO:0007669"/>
    <property type="project" value="InterPro"/>
</dbReference>
<name>A0A645G3B3_9ZZZZ</name>
<keyword evidence="7 8" id="KW-0472">Membrane</keyword>
<evidence type="ECO:0000256" key="7">
    <source>
        <dbReference type="ARBA" id="ARBA00023136"/>
    </source>
</evidence>
<feature type="transmembrane region" description="Helical" evidence="8">
    <location>
        <begin position="107"/>
        <end position="130"/>
    </location>
</feature>
<proteinExistence type="inferred from homology"/>
<reference evidence="10" key="1">
    <citation type="submission" date="2019-08" db="EMBL/GenBank/DDBJ databases">
        <authorList>
            <person name="Kucharzyk K."/>
            <person name="Murdoch R.W."/>
            <person name="Higgins S."/>
            <person name="Loffler F."/>
        </authorList>
    </citation>
    <scope>NUCLEOTIDE SEQUENCE</scope>
</reference>
<keyword evidence="3" id="KW-0813">Transport</keyword>
<comment type="caution">
    <text evidence="10">The sequence shown here is derived from an EMBL/GenBank/DDBJ whole genome shotgun (WGS) entry which is preliminary data.</text>
</comment>
<evidence type="ECO:0000256" key="8">
    <source>
        <dbReference type="SAM" id="Phobius"/>
    </source>
</evidence>
<keyword evidence="5" id="KW-0460">Magnesium</keyword>
<evidence type="ECO:0000256" key="4">
    <source>
        <dbReference type="ARBA" id="ARBA00022692"/>
    </source>
</evidence>
<dbReference type="PANTHER" id="PTHR41394:SF8">
    <property type="entry name" value="MAGNESIUM TRANSPORTER MGTE"/>
    <property type="match status" value="1"/>
</dbReference>
<keyword evidence="6 8" id="KW-1133">Transmembrane helix</keyword>
<dbReference type="Pfam" id="PF01769">
    <property type="entry name" value="MgtE"/>
    <property type="match status" value="1"/>
</dbReference>
<organism evidence="10">
    <name type="scientific">bioreactor metagenome</name>
    <dbReference type="NCBI Taxonomy" id="1076179"/>
    <lineage>
        <taxon>unclassified sequences</taxon>
        <taxon>metagenomes</taxon>
        <taxon>ecological metagenomes</taxon>
    </lineage>
</organism>